<keyword evidence="7" id="KW-1185">Reference proteome</keyword>
<dbReference type="GO" id="GO:0000139">
    <property type="term" value="C:Golgi membrane"/>
    <property type="evidence" value="ECO:0007669"/>
    <property type="project" value="TreeGrafter"/>
</dbReference>
<dbReference type="AlphaFoldDB" id="A0A158Q3S0"/>
<dbReference type="GO" id="GO:0004559">
    <property type="term" value="F:alpha-mannosidase activity"/>
    <property type="evidence" value="ECO:0007669"/>
    <property type="project" value="InterPro"/>
</dbReference>
<evidence type="ECO:0000256" key="2">
    <source>
        <dbReference type="ARBA" id="ARBA00023295"/>
    </source>
</evidence>
<dbReference type="InterPro" id="IPR050843">
    <property type="entry name" value="Glycosyl_Hydrlase_38"/>
</dbReference>
<evidence type="ECO:0000259" key="4">
    <source>
        <dbReference type="SMART" id="SM00872"/>
    </source>
</evidence>
<dbReference type="Pfam" id="PF09261">
    <property type="entry name" value="Alpha-mann_mid"/>
    <property type="match status" value="1"/>
</dbReference>
<keyword evidence="3" id="KW-0472">Membrane</keyword>
<evidence type="ECO:0000313" key="7">
    <source>
        <dbReference type="Proteomes" id="UP000274756"/>
    </source>
</evidence>
<dbReference type="SUPFAM" id="SSF88688">
    <property type="entry name" value="Families 57/38 glycoside transferase middle domain"/>
    <property type="match status" value="1"/>
</dbReference>
<dbReference type="SUPFAM" id="SSF88713">
    <property type="entry name" value="Glycoside hydrolase/deacetylase"/>
    <property type="match status" value="1"/>
</dbReference>
<dbReference type="InterPro" id="IPR027291">
    <property type="entry name" value="Glyco_hydro_38_N_sf"/>
</dbReference>
<evidence type="ECO:0000313" key="8">
    <source>
        <dbReference type="WBParaSite" id="DME_0000304201-mRNA-1"/>
    </source>
</evidence>
<protein>
    <submittedName>
        <fullName evidence="8">Alpha-mann_mid domain-containing protein</fullName>
    </submittedName>
</protein>
<dbReference type="EMBL" id="UYYG01001159">
    <property type="protein sequence ID" value="VDN57228.1"/>
    <property type="molecule type" value="Genomic_DNA"/>
</dbReference>
<dbReference type="SMART" id="SM00872">
    <property type="entry name" value="Alpha-mann_mid"/>
    <property type="match status" value="1"/>
</dbReference>
<dbReference type="OrthoDB" id="10261055at2759"/>
<dbReference type="GO" id="GO:0006013">
    <property type="term" value="P:mannose metabolic process"/>
    <property type="evidence" value="ECO:0007669"/>
    <property type="project" value="InterPro"/>
</dbReference>
<sequence length="600" mass="70068">MKKLYCKGRIMCDYVDPLTNTLLMKKWRLVLFLAFIASIVIFLLQLSIISGDEYEIGKCTFFQKTKQFLVWLTTLTTSVKLFRSIFHCYVFAPFIRKNSRYSRTETHVELCPLVNLSNDYSIDVVSGHKVKLNITNSNNKAPEFLNVFVILHSHVDPGWLKTFNNYYYHKVEKIIDNAVESLMKFPQLKFIWSEISFLEKWWSRQKRIAQNHLLKLVRERRFEISGGSWVMTDEATPYFWATIDNMITGHQYLLQTFNVTVNTAWSVDPFGHSAMMPYLFSLSGINRMVINRISTLIKDIMKQKSQLHFRWVQPWDEEIKWAPLVNVLPRLYYTTINACGPDEKICCQFDVAPTARTFCERRATSDASTLEEFSTLMADQYRKLQPYYNSKSVLVAAGDDFLFAGEKDLPTVHKVYSALFKYINEHPKFNMKVQFATINDYFNSLEGSRIFPLLKGDFFPYVDNINGSYPFWTGFFAHRPYHKRLERIVLGRLRSMDILSAITKLEPSVNSEKARRDFALFQHHDAITGTSKPHVMKDFTSRLFLRIFNQNSFSYSHLITVKVSTPNIRVAYEGIPVKAQIGPCFDGIELKLSRKYFKKK</sequence>
<keyword evidence="3" id="KW-0812">Transmembrane</keyword>
<evidence type="ECO:0000256" key="3">
    <source>
        <dbReference type="SAM" id="Phobius"/>
    </source>
</evidence>
<organism evidence="6 8">
    <name type="scientific">Dracunculus medinensis</name>
    <name type="common">Guinea worm</name>
    <dbReference type="NCBI Taxonomy" id="318479"/>
    <lineage>
        <taxon>Eukaryota</taxon>
        <taxon>Metazoa</taxon>
        <taxon>Ecdysozoa</taxon>
        <taxon>Nematoda</taxon>
        <taxon>Chromadorea</taxon>
        <taxon>Rhabditida</taxon>
        <taxon>Spirurina</taxon>
        <taxon>Dracunculoidea</taxon>
        <taxon>Dracunculidae</taxon>
        <taxon>Dracunculus</taxon>
    </lineage>
</organism>
<dbReference type="STRING" id="318479.A0A158Q3S0"/>
<dbReference type="Gene3D" id="3.20.110.10">
    <property type="entry name" value="Glycoside hydrolase 38, N terminal domain"/>
    <property type="match status" value="1"/>
</dbReference>
<dbReference type="PANTHER" id="PTHR11607">
    <property type="entry name" value="ALPHA-MANNOSIDASE"/>
    <property type="match status" value="1"/>
</dbReference>
<feature type="transmembrane region" description="Helical" evidence="3">
    <location>
        <begin position="29"/>
        <end position="48"/>
    </location>
</feature>
<reference evidence="8" key="1">
    <citation type="submission" date="2016-04" db="UniProtKB">
        <authorList>
            <consortium name="WormBaseParasite"/>
        </authorList>
    </citation>
    <scope>IDENTIFICATION</scope>
</reference>
<dbReference type="PANTHER" id="PTHR11607:SF3">
    <property type="entry name" value="LYSOSOMAL ALPHA-MANNOSIDASE"/>
    <property type="match status" value="1"/>
</dbReference>
<dbReference type="Pfam" id="PF01074">
    <property type="entry name" value="Glyco_hydro_38N"/>
    <property type="match status" value="1"/>
</dbReference>
<dbReference type="Proteomes" id="UP000274756">
    <property type="component" value="Unassembled WGS sequence"/>
</dbReference>
<reference evidence="5 7" key="2">
    <citation type="submission" date="2018-11" db="EMBL/GenBank/DDBJ databases">
        <authorList>
            <consortium name="Pathogen Informatics"/>
        </authorList>
    </citation>
    <scope>NUCLEOTIDE SEQUENCE [LARGE SCALE GENOMIC DNA]</scope>
</reference>
<keyword evidence="3" id="KW-1133">Transmembrane helix</keyword>
<dbReference type="InterPro" id="IPR015341">
    <property type="entry name" value="Glyco_hydro_38_cen"/>
</dbReference>
<dbReference type="InterPro" id="IPR028995">
    <property type="entry name" value="Glyco_hydro_57/38_cen_sf"/>
</dbReference>
<name>A0A158Q3S0_DRAME</name>
<dbReference type="GO" id="GO:0006491">
    <property type="term" value="P:N-glycan processing"/>
    <property type="evidence" value="ECO:0007669"/>
    <property type="project" value="TreeGrafter"/>
</dbReference>
<keyword evidence="1" id="KW-0378">Hydrolase</keyword>
<dbReference type="Proteomes" id="UP000038040">
    <property type="component" value="Unplaced"/>
</dbReference>
<dbReference type="InterPro" id="IPR037094">
    <property type="entry name" value="Glyco_hydro_38_cen_sf"/>
</dbReference>
<evidence type="ECO:0000313" key="6">
    <source>
        <dbReference type="Proteomes" id="UP000038040"/>
    </source>
</evidence>
<dbReference type="WBParaSite" id="DME_0000304201-mRNA-1">
    <property type="protein sequence ID" value="DME_0000304201-mRNA-1"/>
    <property type="gene ID" value="DME_0000304201"/>
</dbReference>
<dbReference type="InterPro" id="IPR000602">
    <property type="entry name" value="Glyco_hydro_38_N"/>
</dbReference>
<dbReference type="Gene3D" id="1.20.1270.50">
    <property type="entry name" value="Glycoside hydrolase family 38, central domain"/>
    <property type="match status" value="1"/>
</dbReference>
<gene>
    <name evidence="5" type="ORF">DME_LOCUS7201</name>
</gene>
<evidence type="ECO:0000313" key="5">
    <source>
        <dbReference type="EMBL" id="VDN57228.1"/>
    </source>
</evidence>
<dbReference type="InterPro" id="IPR011330">
    <property type="entry name" value="Glyco_hydro/deAcase_b/a-brl"/>
</dbReference>
<proteinExistence type="predicted"/>
<keyword evidence="2" id="KW-0326">Glycosidase</keyword>
<evidence type="ECO:0000256" key="1">
    <source>
        <dbReference type="ARBA" id="ARBA00022801"/>
    </source>
</evidence>
<accession>A0A158Q3S0</accession>
<feature type="domain" description="Glycoside hydrolase family 38 central" evidence="4">
    <location>
        <begin position="470"/>
        <end position="543"/>
    </location>
</feature>